<evidence type="ECO:0000256" key="5">
    <source>
        <dbReference type="SAM" id="Coils"/>
    </source>
</evidence>
<dbReference type="AlphaFoldDB" id="A0AA38MND5"/>
<dbReference type="SUPFAM" id="SSF57903">
    <property type="entry name" value="FYVE/PHD zinc finger"/>
    <property type="match status" value="1"/>
</dbReference>
<keyword evidence="2 4" id="KW-0238">DNA-binding</keyword>
<dbReference type="PROSITE" id="PS51253">
    <property type="entry name" value="HTH_CENPB"/>
    <property type="match status" value="1"/>
</dbReference>
<accession>A0AA38MND5</accession>
<dbReference type="SMART" id="SM00674">
    <property type="entry name" value="CENPB"/>
    <property type="match status" value="1"/>
</dbReference>
<dbReference type="InterPro" id="IPR050863">
    <property type="entry name" value="CenT-Element_Derived"/>
</dbReference>
<dbReference type="PANTHER" id="PTHR19303">
    <property type="entry name" value="TRANSPOSON"/>
    <property type="match status" value="1"/>
</dbReference>
<dbReference type="CDD" id="cd15517">
    <property type="entry name" value="PHD_TCF19_like"/>
    <property type="match status" value="1"/>
</dbReference>
<comment type="caution">
    <text evidence="9">The sequence shown here is derived from an EMBL/GenBank/DDBJ whole genome shotgun (WGS) entry which is preliminary data.</text>
</comment>
<dbReference type="InterPro" id="IPR006600">
    <property type="entry name" value="HTH_CenpB_DNA-bd_dom"/>
</dbReference>
<reference evidence="9" key="1">
    <citation type="journal article" date="2023" name="G3 (Bethesda)">
        <title>Whole genome assemblies of Zophobas morio and Tenebrio molitor.</title>
        <authorList>
            <person name="Kaur S."/>
            <person name="Stinson S.A."/>
            <person name="diCenzo G.C."/>
        </authorList>
    </citation>
    <scope>NUCLEOTIDE SEQUENCE</scope>
    <source>
        <strain evidence="9">QUZm001</strain>
    </source>
</reference>
<dbReference type="InterPro" id="IPR004875">
    <property type="entry name" value="DDE_SF_endonuclease_dom"/>
</dbReference>
<evidence type="ECO:0000256" key="3">
    <source>
        <dbReference type="ARBA" id="ARBA00023242"/>
    </source>
</evidence>
<dbReference type="InterPro" id="IPR013083">
    <property type="entry name" value="Znf_RING/FYVE/PHD"/>
</dbReference>
<feature type="coiled-coil region" evidence="5">
    <location>
        <begin position="29"/>
        <end position="56"/>
    </location>
</feature>
<dbReference type="SUPFAM" id="SSF46689">
    <property type="entry name" value="Homeodomain-like"/>
    <property type="match status" value="1"/>
</dbReference>
<dbReference type="GO" id="GO:0003677">
    <property type="term" value="F:DNA binding"/>
    <property type="evidence" value="ECO:0007669"/>
    <property type="project" value="UniProtKB-UniRule"/>
</dbReference>
<feature type="domain" description="HTH psq-type" evidence="7">
    <location>
        <begin position="1"/>
        <end position="39"/>
    </location>
</feature>
<evidence type="ECO:0000259" key="8">
    <source>
        <dbReference type="PROSITE" id="PS51253"/>
    </source>
</evidence>
<dbReference type="GO" id="GO:0005634">
    <property type="term" value="C:nucleus"/>
    <property type="evidence" value="ECO:0007669"/>
    <property type="project" value="UniProtKB-SubCell"/>
</dbReference>
<dbReference type="InterPro" id="IPR011011">
    <property type="entry name" value="Znf_FYVE_PHD"/>
</dbReference>
<feature type="DNA-binding region" description="H-T-H motif" evidence="4">
    <location>
        <begin position="15"/>
        <end position="35"/>
    </location>
</feature>
<name>A0AA38MND5_9CUCU</name>
<dbReference type="PANTHER" id="PTHR19303:SF74">
    <property type="entry name" value="POGO TRANSPOSABLE ELEMENT WITH KRAB DOMAIN"/>
    <property type="match status" value="1"/>
</dbReference>
<dbReference type="InterPro" id="IPR007889">
    <property type="entry name" value="HTH_Psq"/>
</dbReference>
<keyword evidence="5" id="KW-0175">Coiled coil</keyword>
<feature type="region of interest" description="Disordered" evidence="6">
    <location>
        <begin position="418"/>
        <end position="513"/>
    </location>
</feature>
<evidence type="ECO:0000313" key="9">
    <source>
        <dbReference type="EMBL" id="KAJ3661867.1"/>
    </source>
</evidence>
<sequence>MEKAAVAVKSKKIGYLRAAKHFNVPRTTLYRYVKKNKEIKKEKLELEEELVQYLLTMESKFFGLTRKDVRSIAHQLAKVNKIENPFNAFSATAGKDWLRRFLKRHQNLSIRKPTGTSISRSLGFNREQVDIFFNELEKLMEHFNFSANRVFNVDETGLCIVQSKTAEIIALKGKRQIGAITSAERGSLVTAVLCMSAGGVFIPPMLIFPRKNSSEILKKGAPPETLFAFHPSGWIQTHLFTEWFRHFVKKVQPTKENHVLLILDGHNTHTRNLDVIVEARNNFVSILCLPPHTSHKMQPLDKTVMGALKTYYSEEIRCFMRLHQRAVTHFDISELFGKAYLKVQSGERAVKGFRMTGIYPCRRDVFTEEDFIAASQVLNTVEHQAKKNAVNEEISAQNQVKMVVLPEDIVPIPLLKKTQGTRGRKSGKAKLITSTPNKDELEESMNQKEKRDSVKKRIFTEPGPSKISLKTSTKNKRKSKPRGAPPSRSANSSSSSSNVSFHDSSDEEMSIREDPDENVECIFCRQKFLDSQKGEMWVQCVVCGMWAHEECGGAEKDVYICDFCQ</sequence>
<feature type="compositionally biased region" description="Low complexity" evidence="6">
    <location>
        <begin position="487"/>
        <end position="502"/>
    </location>
</feature>
<evidence type="ECO:0000259" key="7">
    <source>
        <dbReference type="PROSITE" id="PS50960"/>
    </source>
</evidence>
<protein>
    <recommendedName>
        <fullName evidence="11">HTH CENPB-type domain-containing protein</fullName>
    </recommendedName>
</protein>
<dbReference type="Gene3D" id="1.10.10.60">
    <property type="entry name" value="Homeodomain-like"/>
    <property type="match status" value="1"/>
</dbReference>
<keyword evidence="10" id="KW-1185">Reference proteome</keyword>
<proteinExistence type="predicted"/>
<dbReference type="PROSITE" id="PS50960">
    <property type="entry name" value="HTH_PSQ"/>
    <property type="match status" value="1"/>
</dbReference>
<evidence type="ECO:0000256" key="1">
    <source>
        <dbReference type="ARBA" id="ARBA00004123"/>
    </source>
</evidence>
<dbReference type="EMBL" id="JALNTZ010000002">
    <property type="protein sequence ID" value="KAJ3661867.1"/>
    <property type="molecule type" value="Genomic_DNA"/>
</dbReference>
<evidence type="ECO:0000256" key="2">
    <source>
        <dbReference type="ARBA" id="ARBA00023125"/>
    </source>
</evidence>
<dbReference type="Pfam" id="PF03221">
    <property type="entry name" value="HTH_Tnp_Tc5"/>
    <property type="match status" value="1"/>
</dbReference>
<evidence type="ECO:0008006" key="11">
    <source>
        <dbReference type="Google" id="ProtNLM"/>
    </source>
</evidence>
<gene>
    <name evidence="9" type="ORF">Zmor_006245</name>
</gene>
<keyword evidence="3 4" id="KW-0539">Nucleus</keyword>
<dbReference type="Pfam" id="PF05225">
    <property type="entry name" value="HTH_psq"/>
    <property type="match status" value="1"/>
</dbReference>
<comment type="subcellular location">
    <subcellularLocation>
        <location evidence="1 4">Nucleus</location>
    </subcellularLocation>
</comment>
<dbReference type="Pfam" id="PF03184">
    <property type="entry name" value="DDE_1"/>
    <property type="match status" value="1"/>
</dbReference>
<dbReference type="Gene3D" id="3.30.40.10">
    <property type="entry name" value="Zinc/RING finger domain, C3HC4 (zinc finger)"/>
    <property type="match status" value="1"/>
</dbReference>
<evidence type="ECO:0000256" key="6">
    <source>
        <dbReference type="SAM" id="MobiDB-lite"/>
    </source>
</evidence>
<evidence type="ECO:0000256" key="4">
    <source>
        <dbReference type="PROSITE-ProRule" id="PRU00320"/>
    </source>
</evidence>
<evidence type="ECO:0000313" key="10">
    <source>
        <dbReference type="Proteomes" id="UP001168821"/>
    </source>
</evidence>
<dbReference type="InterPro" id="IPR009057">
    <property type="entry name" value="Homeodomain-like_sf"/>
</dbReference>
<dbReference type="Proteomes" id="UP001168821">
    <property type="component" value="Unassembled WGS sequence"/>
</dbReference>
<feature type="domain" description="HTH CENPB-type" evidence="8">
    <location>
        <begin position="34"/>
        <end position="111"/>
    </location>
</feature>
<organism evidence="9 10">
    <name type="scientific">Zophobas morio</name>
    <dbReference type="NCBI Taxonomy" id="2755281"/>
    <lineage>
        <taxon>Eukaryota</taxon>
        <taxon>Metazoa</taxon>
        <taxon>Ecdysozoa</taxon>
        <taxon>Arthropoda</taxon>
        <taxon>Hexapoda</taxon>
        <taxon>Insecta</taxon>
        <taxon>Pterygota</taxon>
        <taxon>Neoptera</taxon>
        <taxon>Endopterygota</taxon>
        <taxon>Coleoptera</taxon>
        <taxon>Polyphaga</taxon>
        <taxon>Cucujiformia</taxon>
        <taxon>Tenebrionidae</taxon>
        <taxon>Zophobas</taxon>
    </lineage>
</organism>